<reference evidence="2 3" key="1">
    <citation type="journal article" date="2019" name="G3 (Bethesda)">
        <title>Sequencing of a Wild Apple (Malus baccata) Genome Unravels the Differences Between Cultivated and Wild Apple Species Regarding Disease Resistance and Cold Tolerance.</title>
        <authorList>
            <person name="Chen X."/>
        </authorList>
    </citation>
    <scope>NUCLEOTIDE SEQUENCE [LARGE SCALE GENOMIC DNA]</scope>
    <source>
        <strain evidence="3">cv. Shandingzi</strain>
        <tissue evidence="2">Leaves</tissue>
    </source>
</reference>
<feature type="region of interest" description="Disordered" evidence="1">
    <location>
        <begin position="19"/>
        <end position="52"/>
    </location>
</feature>
<name>A0A540L363_MALBA</name>
<proteinExistence type="predicted"/>
<dbReference type="AlphaFoldDB" id="A0A540L363"/>
<gene>
    <name evidence="2" type="ORF">C1H46_033728</name>
</gene>
<feature type="compositionally biased region" description="Basic residues" evidence="1">
    <location>
        <begin position="22"/>
        <end position="33"/>
    </location>
</feature>
<evidence type="ECO:0000256" key="1">
    <source>
        <dbReference type="SAM" id="MobiDB-lite"/>
    </source>
</evidence>
<organism evidence="2 3">
    <name type="scientific">Malus baccata</name>
    <name type="common">Siberian crab apple</name>
    <name type="synonym">Pyrus baccata</name>
    <dbReference type="NCBI Taxonomy" id="106549"/>
    <lineage>
        <taxon>Eukaryota</taxon>
        <taxon>Viridiplantae</taxon>
        <taxon>Streptophyta</taxon>
        <taxon>Embryophyta</taxon>
        <taxon>Tracheophyta</taxon>
        <taxon>Spermatophyta</taxon>
        <taxon>Magnoliopsida</taxon>
        <taxon>eudicotyledons</taxon>
        <taxon>Gunneridae</taxon>
        <taxon>Pentapetalae</taxon>
        <taxon>rosids</taxon>
        <taxon>fabids</taxon>
        <taxon>Rosales</taxon>
        <taxon>Rosaceae</taxon>
        <taxon>Amygdaloideae</taxon>
        <taxon>Maleae</taxon>
        <taxon>Malus</taxon>
    </lineage>
</organism>
<sequence>MLRPPSGVLESARTNCLGISKGKAKGGTARRCKDRQGGEGKERQKPSQPYDGSGFFNFSQFLTPDDVIHKVAESYFKPIVMHRRRNRKDSDSKLRRIYFPGGSKVIKQLNGSTLS</sequence>
<feature type="compositionally biased region" description="Basic and acidic residues" evidence="1">
    <location>
        <begin position="34"/>
        <end position="45"/>
    </location>
</feature>
<evidence type="ECO:0000313" key="3">
    <source>
        <dbReference type="Proteomes" id="UP000315295"/>
    </source>
</evidence>
<protein>
    <submittedName>
        <fullName evidence="2">Uncharacterized protein</fullName>
    </submittedName>
</protein>
<dbReference type="Proteomes" id="UP000315295">
    <property type="component" value="Unassembled WGS sequence"/>
</dbReference>
<dbReference type="EMBL" id="VIEB01000797">
    <property type="protein sequence ID" value="TQD80702.1"/>
    <property type="molecule type" value="Genomic_DNA"/>
</dbReference>
<keyword evidence="3" id="KW-1185">Reference proteome</keyword>
<evidence type="ECO:0000313" key="2">
    <source>
        <dbReference type="EMBL" id="TQD80702.1"/>
    </source>
</evidence>
<comment type="caution">
    <text evidence="2">The sequence shown here is derived from an EMBL/GenBank/DDBJ whole genome shotgun (WGS) entry which is preliminary data.</text>
</comment>
<accession>A0A540L363</accession>